<keyword evidence="1" id="KW-0472">Membrane</keyword>
<accession>A0A8S9LZC9</accession>
<name>A0A8S9LZC9_BRACR</name>
<comment type="caution">
    <text evidence="2">The sequence shown here is derived from an EMBL/GenBank/DDBJ whole genome shotgun (WGS) entry which is preliminary data.</text>
</comment>
<reference evidence="2" key="1">
    <citation type="submission" date="2019-12" db="EMBL/GenBank/DDBJ databases">
        <title>Genome sequencing and annotation of Brassica cretica.</title>
        <authorList>
            <person name="Studholme D.J."/>
            <person name="Sarris P.F."/>
        </authorList>
    </citation>
    <scope>NUCLEOTIDE SEQUENCE</scope>
    <source>
        <strain evidence="2">PFS-102/07</strain>
        <tissue evidence="2">Leaf</tissue>
    </source>
</reference>
<protein>
    <submittedName>
        <fullName evidence="2">Uncharacterized protein</fullName>
    </submittedName>
</protein>
<dbReference type="AlphaFoldDB" id="A0A8S9LZC9"/>
<keyword evidence="1" id="KW-0812">Transmembrane</keyword>
<feature type="transmembrane region" description="Helical" evidence="1">
    <location>
        <begin position="33"/>
        <end position="53"/>
    </location>
</feature>
<organism evidence="2">
    <name type="scientific">Brassica cretica</name>
    <name type="common">Mustard</name>
    <dbReference type="NCBI Taxonomy" id="69181"/>
    <lineage>
        <taxon>Eukaryota</taxon>
        <taxon>Viridiplantae</taxon>
        <taxon>Streptophyta</taxon>
        <taxon>Embryophyta</taxon>
        <taxon>Tracheophyta</taxon>
        <taxon>Spermatophyta</taxon>
        <taxon>Magnoliopsida</taxon>
        <taxon>eudicotyledons</taxon>
        <taxon>Gunneridae</taxon>
        <taxon>Pentapetalae</taxon>
        <taxon>rosids</taxon>
        <taxon>malvids</taxon>
        <taxon>Brassicales</taxon>
        <taxon>Brassicaceae</taxon>
        <taxon>Brassiceae</taxon>
        <taxon>Brassica</taxon>
    </lineage>
</organism>
<evidence type="ECO:0000313" key="2">
    <source>
        <dbReference type="EMBL" id="KAF2613134.1"/>
    </source>
</evidence>
<keyword evidence="1" id="KW-1133">Transmembrane helix</keyword>
<dbReference type="EMBL" id="QGKY02000089">
    <property type="protein sequence ID" value="KAF2613134.1"/>
    <property type="molecule type" value="Genomic_DNA"/>
</dbReference>
<feature type="transmembrane region" description="Helical" evidence="1">
    <location>
        <begin position="60"/>
        <end position="85"/>
    </location>
</feature>
<evidence type="ECO:0000256" key="1">
    <source>
        <dbReference type="SAM" id="Phobius"/>
    </source>
</evidence>
<sequence length="316" mass="34907">MDAYVLVDCCFEGIGWCSRGECFDLGFGVDDTFVVFVYLFWLQGGVMVGSNVTEAICVDVLFVVLVVMVWLNVVVGLGCGVRSVLVMVMDHVVVVGVLSNKRCRGCGVDVPMLCWGLVGAWANSSEFASLTHLKRWPGPEDVSQRKNLLPGFCLVLEVRTMRAAMAMPGDPLNRLHGLDRLKQVLILRGKGTNHTPPAMEARKPIVCGHSARGILPPPLPQEDTNDDVADVTPSEVEVVEISNEEEAEWLLQRIHEEEKKLKKEKFKAMKSGIKLEEGQSSKVDEDIVTDAYSQVTRESCLGVIVSRMLCQVTRLM</sequence>
<proteinExistence type="predicted"/>
<gene>
    <name evidence="2" type="ORF">F2Q70_00010122</name>
</gene>